<organism evidence="1 2">
    <name type="scientific">Nepenthes gracilis</name>
    <name type="common">Slender pitcher plant</name>
    <dbReference type="NCBI Taxonomy" id="150966"/>
    <lineage>
        <taxon>Eukaryota</taxon>
        <taxon>Viridiplantae</taxon>
        <taxon>Streptophyta</taxon>
        <taxon>Embryophyta</taxon>
        <taxon>Tracheophyta</taxon>
        <taxon>Spermatophyta</taxon>
        <taxon>Magnoliopsida</taxon>
        <taxon>eudicotyledons</taxon>
        <taxon>Gunneridae</taxon>
        <taxon>Pentapetalae</taxon>
        <taxon>Caryophyllales</taxon>
        <taxon>Nepenthaceae</taxon>
        <taxon>Nepenthes</taxon>
    </lineage>
</organism>
<gene>
    <name evidence="1" type="ORF">Nepgr_029510</name>
</gene>
<dbReference type="EMBL" id="BSYO01000033">
    <property type="protein sequence ID" value="GMH27667.1"/>
    <property type="molecule type" value="Genomic_DNA"/>
</dbReference>
<keyword evidence="2" id="KW-1185">Reference proteome</keyword>
<accession>A0AAD3TE40</accession>
<dbReference type="AlphaFoldDB" id="A0AAD3TE40"/>
<dbReference type="Proteomes" id="UP001279734">
    <property type="component" value="Unassembled WGS sequence"/>
</dbReference>
<proteinExistence type="predicted"/>
<evidence type="ECO:0000313" key="2">
    <source>
        <dbReference type="Proteomes" id="UP001279734"/>
    </source>
</evidence>
<protein>
    <submittedName>
        <fullName evidence="1">Uncharacterized protein</fullName>
    </submittedName>
</protein>
<evidence type="ECO:0000313" key="1">
    <source>
        <dbReference type="EMBL" id="GMH27667.1"/>
    </source>
</evidence>
<comment type="caution">
    <text evidence="1">The sequence shown here is derived from an EMBL/GenBank/DDBJ whole genome shotgun (WGS) entry which is preliminary data.</text>
</comment>
<sequence>MAMIVGYTQLDHPSKALKLLVDKEWTGILPNPVTTASVLSASALLGHLNRGKTVHCLGALLHHPGWISKEEKVY</sequence>
<name>A0AAD3TE40_NEPGR</name>
<reference evidence="1" key="1">
    <citation type="submission" date="2023-05" db="EMBL/GenBank/DDBJ databases">
        <title>Nepenthes gracilis genome sequencing.</title>
        <authorList>
            <person name="Fukushima K."/>
        </authorList>
    </citation>
    <scope>NUCLEOTIDE SEQUENCE</scope>
    <source>
        <strain evidence="1">SING2019-196</strain>
    </source>
</reference>